<dbReference type="eggNOG" id="KOG1552">
    <property type="taxonomic scope" value="Eukaryota"/>
</dbReference>
<dbReference type="STRING" id="1537102.L0AUK3"/>
<proteinExistence type="predicted"/>
<dbReference type="EMBL" id="CP001669">
    <property type="protein sequence ID" value="AFZ79235.1"/>
    <property type="molecule type" value="Genomic_DNA"/>
</dbReference>
<organism evidence="1 2">
    <name type="scientific">Theileria equi strain WA</name>
    <dbReference type="NCBI Taxonomy" id="1537102"/>
    <lineage>
        <taxon>Eukaryota</taxon>
        <taxon>Sar</taxon>
        <taxon>Alveolata</taxon>
        <taxon>Apicomplexa</taxon>
        <taxon>Aconoidasida</taxon>
        <taxon>Piroplasmida</taxon>
        <taxon>Theileriidae</taxon>
        <taxon>Theileria</taxon>
    </lineage>
</organism>
<dbReference type="KEGG" id="beq:BEWA_020820"/>
<reference evidence="1 2" key="1">
    <citation type="journal article" date="2012" name="BMC Genomics">
        <title>Comparative genomic analysis and phylogenetic position of Theileria equi.</title>
        <authorList>
            <person name="Kappmeyer L.S."/>
            <person name="Thiagarajan M."/>
            <person name="Herndon D.R."/>
            <person name="Ramsay J.D."/>
            <person name="Caler E."/>
            <person name="Djikeng A."/>
            <person name="Gillespie J.J."/>
            <person name="Lau A.O."/>
            <person name="Roalson E.H."/>
            <person name="Silva J.C."/>
            <person name="Silva M.G."/>
            <person name="Suarez C.E."/>
            <person name="Ueti M.W."/>
            <person name="Nene V.M."/>
            <person name="Mealey R.H."/>
            <person name="Knowles D.P."/>
            <person name="Brayton K.A."/>
        </authorList>
    </citation>
    <scope>NUCLEOTIDE SEQUENCE [LARGE SCALE GENOMIC DNA]</scope>
    <source>
        <strain evidence="1 2">WA</strain>
    </source>
</reference>
<dbReference type="Proteomes" id="UP000031512">
    <property type="component" value="Chromosome 1"/>
</dbReference>
<dbReference type="InterPro" id="IPR029058">
    <property type="entry name" value="AB_hydrolase_fold"/>
</dbReference>
<accession>L0AUK3</accession>
<evidence type="ECO:0000313" key="1">
    <source>
        <dbReference type="EMBL" id="AFZ79235.1"/>
    </source>
</evidence>
<sequence length="191" mass="21510">MAPSIPLLIIHGVIDEIVPVSHGQKLYDSYKSDFKMADFQPKSMHNYYSVENDIVAPIKKFLEQFGIGAKNVAVNVAIPDWFYYNCRGLVKNQVKKIKGSFTSRSNLTSKTQEWENEQGDVSRTLSVNTIDSCISEVPQKDTTEQNLGKSINRNIQTATFTSSLHELCQKNSIHPEDINDMVNDAIVRNQG</sequence>
<dbReference type="GeneID" id="15803825"/>
<dbReference type="OrthoDB" id="10249433at2759"/>
<dbReference type="VEuPathDB" id="PiroplasmaDB:BEWA_020820"/>
<dbReference type="Gene3D" id="3.40.50.1820">
    <property type="entry name" value="alpha/beta hydrolase"/>
    <property type="match status" value="1"/>
</dbReference>
<gene>
    <name evidence="1" type="ORF">BEWA_020820</name>
</gene>
<keyword evidence="2" id="KW-1185">Reference proteome</keyword>
<name>L0AUK3_THEEQ</name>
<dbReference type="SUPFAM" id="SSF53474">
    <property type="entry name" value="alpha/beta-Hydrolases"/>
    <property type="match status" value="1"/>
</dbReference>
<protein>
    <submittedName>
        <fullName evidence="1">Uncharacterized protein</fullName>
    </submittedName>
</protein>
<dbReference type="RefSeq" id="XP_004828901.1">
    <property type="nucleotide sequence ID" value="XM_004828844.1"/>
</dbReference>
<dbReference type="AlphaFoldDB" id="L0AUK3"/>
<evidence type="ECO:0000313" key="2">
    <source>
        <dbReference type="Proteomes" id="UP000031512"/>
    </source>
</evidence>